<evidence type="ECO:0000313" key="2">
    <source>
        <dbReference type="EMBL" id="CAF4753640.1"/>
    </source>
</evidence>
<reference evidence="2" key="1">
    <citation type="submission" date="2021-02" db="EMBL/GenBank/DDBJ databases">
        <authorList>
            <person name="Nowell W R."/>
        </authorList>
    </citation>
    <scope>NUCLEOTIDE SEQUENCE</scope>
</reference>
<comment type="caution">
    <text evidence="2">The sequence shown here is derived from an EMBL/GenBank/DDBJ whole genome shotgun (WGS) entry which is preliminary data.</text>
</comment>
<name>A0A821LM20_9BILA</name>
<proteinExistence type="predicted"/>
<feature type="non-terminal residue" evidence="2">
    <location>
        <position position="122"/>
    </location>
</feature>
<dbReference type="Proteomes" id="UP000663873">
    <property type="component" value="Unassembled WGS sequence"/>
</dbReference>
<evidence type="ECO:0000313" key="3">
    <source>
        <dbReference type="Proteomes" id="UP000663873"/>
    </source>
</evidence>
<gene>
    <name evidence="2" type="ORF">UJA718_LOCUS39065</name>
</gene>
<feature type="coiled-coil region" evidence="1">
    <location>
        <begin position="62"/>
        <end position="117"/>
    </location>
</feature>
<dbReference type="EMBL" id="CAJOBP010040870">
    <property type="protein sequence ID" value="CAF4753640.1"/>
    <property type="molecule type" value="Genomic_DNA"/>
</dbReference>
<dbReference type="AlphaFoldDB" id="A0A821LM20"/>
<accession>A0A821LM20</accession>
<keyword evidence="3" id="KW-1185">Reference proteome</keyword>
<organism evidence="2 3">
    <name type="scientific">Rotaria socialis</name>
    <dbReference type="NCBI Taxonomy" id="392032"/>
    <lineage>
        <taxon>Eukaryota</taxon>
        <taxon>Metazoa</taxon>
        <taxon>Spiralia</taxon>
        <taxon>Gnathifera</taxon>
        <taxon>Rotifera</taxon>
        <taxon>Eurotatoria</taxon>
        <taxon>Bdelloidea</taxon>
        <taxon>Philodinida</taxon>
        <taxon>Philodinidae</taxon>
        <taxon>Rotaria</taxon>
    </lineage>
</organism>
<evidence type="ECO:0000256" key="1">
    <source>
        <dbReference type="SAM" id="Coils"/>
    </source>
</evidence>
<keyword evidence="1" id="KW-0175">Coiled coil</keyword>
<sequence>MLRSDNIEVRSQLSATQRRMLQEKQQVMDYLRQIENDLIEKEQIKQRESILRKDYDKLQLIHKQDRQDIEKLNLQINQDKQKLDQLEQERLQLFKTIQNIDDNKGNLETELDSYKSATKRLY</sequence>
<protein>
    <submittedName>
        <fullName evidence="2">Uncharacterized protein</fullName>
    </submittedName>
</protein>